<feature type="domain" description="SKP1 component dimerisation" evidence="9">
    <location>
        <begin position="111"/>
        <end position="152"/>
    </location>
</feature>
<evidence type="ECO:0000259" key="9">
    <source>
        <dbReference type="Pfam" id="PF01466"/>
    </source>
</evidence>
<evidence type="ECO:0000256" key="5">
    <source>
        <dbReference type="ARBA" id="ARBA00030035"/>
    </source>
</evidence>
<evidence type="ECO:0000313" key="11">
    <source>
        <dbReference type="EMBL" id="OXV11117.1"/>
    </source>
</evidence>
<dbReference type="SMART" id="SM00512">
    <property type="entry name" value="Skp1"/>
    <property type="match status" value="1"/>
</dbReference>
<dbReference type="InterPro" id="IPR016897">
    <property type="entry name" value="SKP1"/>
</dbReference>
<dbReference type="InterPro" id="IPR001232">
    <property type="entry name" value="SKP1-like"/>
</dbReference>
<dbReference type="Pfam" id="PF03931">
    <property type="entry name" value="Skp1_POZ"/>
    <property type="match status" value="1"/>
</dbReference>
<proteinExistence type="inferred from homology"/>
<sequence length="258" mass="29615">MASKSEYITLVSKDDASFTVERDIAECSIFLRNLLNNDVGPDKPISIPRVDQFTLKRVLEWCTHHRSDPRPNVDGEDTTTDISEWDQKFIDESNGSTPLQLVLAANFLGIKPLFDLACNTVLENIIKSSDEICKTYGIKMDDFTPEEEDQMNEWADLLGNMIDKICKTYGIKMDFTPEEEDLMNEWVDLLGTDEIRKTYGIDFTPEEEDLMNNEWVDLFRNMIKGKSPDKIRKTYGIDSTPEELEEESAERMSGLTLE</sequence>
<evidence type="ECO:0000256" key="6">
    <source>
        <dbReference type="ARBA" id="ARBA00032114"/>
    </source>
</evidence>
<dbReference type="Proteomes" id="UP000243515">
    <property type="component" value="Unassembled WGS sequence"/>
</dbReference>
<dbReference type="Pfam" id="PF01466">
    <property type="entry name" value="Skp1"/>
    <property type="match status" value="2"/>
</dbReference>
<evidence type="ECO:0000256" key="1">
    <source>
        <dbReference type="ARBA" id="ARBA00009993"/>
    </source>
</evidence>
<keyword evidence="4" id="KW-0833">Ubl conjugation pathway</keyword>
<dbReference type="InterPro" id="IPR016073">
    <property type="entry name" value="Skp1_comp_POZ"/>
</dbReference>
<dbReference type="AlphaFoldDB" id="A0A232M4W9"/>
<evidence type="ECO:0000256" key="4">
    <source>
        <dbReference type="ARBA" id="ARBA00022786"/>
    </source>
</evidence>
<dbReference type="EMBL" id="NPHW01002606">
    <property type="protein sequence ID" value="OXV11117.1"/>
    <property type="molecule type" value="Genomic_DNA"/>
</dbReference>
<name>A0A232M4W9_9EURO</name>
<gene>
    <name evidence="11" type="ORF">Egran_01119</name>
</gene>
<dbReference type="PANTHER" id="PTHR11165">
    <property type="entry name" value="SKP1"/>
    <property type="match status" value="1"/>
</dbReference>
<comment type="function">
    <text evidence="7">Essential component of the SCF (SKP1-CUL1-F-box protein) E3 ubiquitin ligase complexes, which mediate the ubiquitination and subsequent proteasomal degradation of target proteins. Controls sulfur metabolite repression, probably by mediating the inactivation or degradation of the metR transcription factor.</text>
</comment>
<dbReference type="SUPFAM" id="SSF54695">
    <property type="entry name" value="POZ domain"/>
    <property type="match status" value="1"/>
</dbReference>
<evidence type="ECO:0000256" key="3">
    <source>
        <dbReference type="ARBA" id="ARBA00018943"/>
    </source>
</evidence>
<organism evidence="11 12">
    <name type="scientific">Elaphomyces granulatus</name>
    <dbReference type="NCBI Taxonomy" id="519963"/>
    <lineage>
        <taxon>Eukaryota</taxon>
        <taxon>Fungi</taxon>
        <taxon>Dikarya</taxon>
        <taxon>Ascomycota</taxon>
        <taxon>Pezizomycotina</taxon>
        <taxon>Eurotiomycetes</taxon>
        <taxon>Eurotiomycetidae</taxon>
        <taxon>Eurotiales</taxon>
        <taxon>Elaphomycetaceae</taxon>
        <taxon>Elaphomyces</taxon>
    </lineage>
</organism>
<comment type="caution">
    <text evidence="11">The sequence shown here is derived from an EMBL/GenBank/DDBJ whole genome shotgun (WGS) entry which is preliminary data.</text>
</comment>
<comment type="subunit">
    <text evidence="2">Component of the SCF (SKP1-CUL1-F-box protein) E3 ubiquitin ligase complexes.</text>
</comment>
<feature type="region of interest" description="Disordered" evidence="8">
    <location>
        <begin position="237"/>
        <end position="258"/>
    </location>
</feature>
<dbReference type="GO" id="GO:0006511">
    <property type="term" value="P:ubiquitin-dependent protein catabolic process"/>
    <property type="evidence" value="ECO:0007669"/>
    <property type="project" value="InterPro"/>
</dbReference>
<reference evidence="11 12" key="1">
    <citation type="journal article" date="2015" name="Environ. Microbiol.">
        <title>Metagenome sequence of Elaphomyces granulatus from sporocarp tissue reveals Ascomycota ectomycorrhizal fingerprints of genome expansion and a Proteobacteria-rich microbiome.</title>
        <authorList>
            <person name="Quandt C.A."/>
            <person name="Kohler A."/>
            <person name="Hesse C.N."/>
            <person name="Sharpton T.J."/>
            <person name="Martin F."/>
            <person name="Spatafora J.W."/>
        </authorList>
    </citation>
    <scope>NUCLEOTIDE SEQUENCE [LARGE SCALE GENOMIC DNA]</scope>
    <source>
        <strain evidence="11 12">OSC145934</strain>
    </source>
</reference>
<keyword evidence="12" id="KW-1185">Reference proteome</keyword>
<feature type="domain" description="SKP1 component dimerisation" evidence="9">
    <location>
        <begin position="221"/>
        <end position="250"/>
    </location>
</feature>
<evidence type="ECO:0000256" key="8">
    <source>
        <dbReference type="SAM" id="MobiDB-lite"/>
    </source>
</evidence>
<dbReference type="InterPro" id="IPR011333">
    <property type="entry name" value="SKP1/BTB/POZ_sf"/>
</dbReference>
<protein>
    <recommendedName>
        <fullName evidence="3">E3 ubiquitin ligase complex SCF subunit sconC</fullName>
    </recommendedName>
    <alternativeName>
        <fullName evidence="6">Sulfur controller C</fullName>
    </alternativeName>
    <alternativeName>
        <fullName evidence="5">Sulfur metabolite repression control protein C</fullName>
    </alternativeName>
</protein>
<evidence type="ECO:0000313" key="12">
    <source>
        <dbReference type="Proteomes" id="UP000243515"/>
    </source>
</evidence>
<accession>A0A232M4W9</accession>
<evidence type="ECO:0000256" key="2">
    <source>
        <dbReference type="ARBA" id="ARBA00011194"/>
    </source>
</evidence>
<evidence type="ECO:0000259" key="10">
    <source>
        <dbReference type="Pfam" id="PF03931"/>
    </source>
</evidence>
<dbReference type="SUPFAM" id="SSF81382">
    <property type="entry name" value="Skp1 dimerisation domain-like"/>
    <property type="match status" value="1"/>
</dbReference>
<dbReference type="Gene3D" id="3.30.710.10">
    <property type="entry name" value="Potassium Channel Kv1.1, Chain A"/>
    <property type="match status" value="1"/>
</dbReference>
<evidence type="ECO:0000256" key="7">
    <source>
        <dbReference type="ARBA" id="ARBA00045385"/>
    </source>
</evidence>
<dbReference type="InterPro" id="IPR036296">
    <property type="entry name" value="SKP1-like_dim_sf"/>
</dbReference>
<comment type="similarity">
    <text evidence="1">Belongs to the SKP1 family.</text>
</comment>
<dbReference type="OrthoDB" id="2342932at2759"/>
<dbReference type="InterPro" id="IPR016072">
    <property type="entry name" value="Skp1_comp_dimer"/>
</dbReference>
<feature type="domain" description="SKP1 component POZ" evidence="10">
    <location>
        <begin position="7"/>
        <end position="66"/>
    </location>
</feature>